<dbReference type="EMBL" id="OJIN01000010">
    <property type="protein sequence ID" value="SPD71847.1"/>
    <property type="molecule type" value="Genomic_DNA"/>
</dbReference>
<gene>
    <name evidence="1" type="ORF">PITCH_A1070021</name>
</gene>
<dbReference type="AlphaFoldDB" id="A0A445MQU5"/>
<evidence type="ECO:0000313" key="1">
    <source>
        <dbReference type="EMBL" id="SPD71847.1"/>
    </source>
</evidence>
<organism evidence="1">
    <name type="scientific">uncultured Desulfobacterium sp</name>
    <dbReference type="NCBI Taxonomy" id="201089"/>
    <lineage>
        <taxon>Bacteria</taxon>
        <taxon>Pseudomonadati</taxon>
        <taxon>Thermodesulfobacteriota</taxon>
        <taxon>Desulfobacteria</taxon>
        <taxon>Desulfobacterales</taxon>
        <taxon>Desulfobacteriaceae</taxon>
        <taxon>Desulfobacterium</taxon>
        <taxon>environmental samples</taxon>
    </lineage>
</organism>
<protein>
    <submittedName>
        <fullName evidence="1">Uncharacterized protein</fullName>
    </submittedName>
</protein>
<name>A0A445MQU5_9BACT</name>
<accession>A0A445MQU5</accession>
<reference evidence="1" key="1">
    <citation type="submission" date="2018-01" db="EMBL/GenBank/DDBJ databases">
        <authorList>
            <person name="Regsiter A."/>
            <person name="William W."/>
        </authorList>
    </citation>
    <scope>NUCLEOTIDE SEQUENCE</scope>
    <source>
        <strain evidence="1">TRIP AH-1</strain>
    </source>
</reference>
<proteinExistence type="predicted"/>
<sequence length="49" mass="5233">MDVIGRILDIIMGIIMNITGVMEVITGHTGQIVIGIGMTEIDAFKCTVV</sequence>